<feature type="chain" id="PRO_5043889656" evidence="1">
    <location>
        <begin position="21"/>
        <end position="73"/>
    </location>
</feature>
<reference evidence="2 3" key="1">
    <citation type="journal article" date="2024" name="BMC Genomics">
        <title>De novo assembly and annotation of Popillia japonica's genome with initial clues to its potential as an invasive pest.</title>
        <authorList>
            <person name="Cucini C."/>
            <person name="Boschi S."/>
            <person name="Funari R."/>
            <person name="Cardaioli E."/>
            <person name="Iannotti N."/>
            <person name="Marturano G."/>
            <person name="Paoli F."/>
            <person name="Bruttini M."/>
            <person name="Carapelli A."/>
            <person name="Frati F."/>
            <person name="Nardi F."/>
        </authorList>
    </citation>
    <scope>NUCLEOTIDE SEQUENCE [LARGE SCALE GENOMIC DNA]</scope>
    <source>
        <strain evidence="2">DMR45628</strain>
    </source>
</reference>
<keyword evidence="3" id="KW-1185">Reference proteome</keyword>
<evidence type="ECO:0000313" key="3">
    <source>
        <dbReference type="Proteomes" id="UP001458880"/>
    </source>
</evidence>
<comment type="caution">
    <text evidence="2">The sequence shown here is derived from an EMBL/GenBank/DDBJ whole genome shotgun (WGS) entry which is preliminary data.</text>
</comment>
<evidence type="ECO:0000256" key="1">
    <source>
        <dbReference type="SAM" id="SignalP"/>
    </source>
</evidence>
<proteinExistence type="predicted"/>
<dbReference type="EMBL" id="JASPKY010000005">
    <property type="protein sequence ID" value="KAK9754746.1"/>
    <property type="molecule type" value="Genomic_DNA"/>
</dbReference>
<organism evidence="2 3">
    <name type="scientific">Popillia japonica</name>
    <name type="common">Japanese beetle</name>
    <dbReference type="NCBI Taxonomy" id="7064"/>
    <lineage>
        <taxon>Eukaryota</taxon>
        <taxon>Metazoa</taxon>
        <taxon>Ecdysozoa</taxon>
        <taxon>Arthropoda</taxon>
        <taxon>Hexapoda</taxon>
        <taxon>Insecta</taxon>
        <taxon>Pterygota</taxon>
        <taxon>Neoptera</taxon>
        <taxon>Endopterygota</taxon>
        <taxon>Coleoptera</taxon>
        <taxon>Polyphaga</taxon>
        <taxon>Scarabaeiformia</taxon>
        <taxon>Scarabaeidae</taxon>
        <taxon>Rutelinae</taxon>
        <taxon>Popillia</taxon>
    </lineage>
</organism>
<feature type="signal peptide" evidence="1">
    <location>
        <begin position="1"/>
        <end position="20"/>
    </location>
</feature>
<evidence type="ECO:0000313" key="2">
    <source>
        <dbReference type="EMBL" id="KAK9754746.1"/>
    </source>
</evidence>
<name>A0AAW1N6M5_POPJA</name>
<dbReference type="AlphaFoldDB" id="A0AAW1N6M5"/>
<sequence length="73" mass="7979">MCGKILIALVLYTSFVLVFASPQGNVLPTQYRSPQPCKCVQYNTCDGTVNPYVACHPSYAIVCCNFGNVTKEV</sequence>
<accession>A0AAW1N6M5</accession>
<protein>
    <submittedName>
        <fullName evidence="2">Uncharacterized protein</fullName>
    </submittedName>
</protein>
<keyword evidence="1" id="KW-0732">Signal</keyword>
<gene>
    <name evidence="2" type="ORF">QE152_g1022</name>
</gene>
<dbReference type="Proteomes" id="UP001458880">
    <property type="component" value="Unassembled WGS sequence"/>
</dbReference>